<dbReference type="EMBL" id="KQ257458">
    <property type="protein sequence ID" value="KNC99235.1"/>
    <property type="molecule type" value="Genomic_DNA"/>
</dbReference>
<proteinExistence type="predicted"/>
<keyword evidence="4" id="KW-1185">Reference proteome</keyword>
<feature type="region of interest" description="Disordered" evidence="1">
    <location>
        <begin position="26"/>
        <end position="100"/>
    </location>
</feature>
<feature type="chain" id="PRO_5005539884" evidence="2">
    <location>
        <begin position="26"/>
        <end position="100"/>
    </location>
</feature>
<sequence>MARYLSNIYAFLFVVLALLAVSALAAPSPQAPPPKPKPAIDVTPGTIGRPPKPPVLPKTNLPKGERVPVKVNKYPSPPPQNGAGRPVTPTRPGGVGNPKK</sequence>
<evidence type="ECO:0000256" key="1">
    <source>
        <dbReference type="SAM" id="MobiDB-lite"/>
    </source>
</evidence>
<evidence type="ECO:0000256" key="2">
    <source>
        <dbReference type="SAM" id="SignalP"/>
    </source>
</evidence>
<dbReference type="Proteomes" id="UP000053201">
    <property type="component" value="Unassembled WGS sequence"/>
</dbReference>
<dbReference type="RefSeq" id="XP_016607275.1">
    <property type="nucleotide sequence ID" value="XM_016753699.1"/>
</dbReference>
<accession>A0A0L0HCG5</accession>
<dbReference type="GeneID" id="27688858"/>
<organism evidence="3 4">
    <name type="scientific">Spizellomyces punctatus (strain DAOM BR117)</name>
    <dbReference type="NCBI Taxonomy" id="645134"/>
    <lineage>
        <taxon>Eukaryota</taxon>
        <taxon>Fungi</taxon>
        <taxon>Fungi incertae sedis</taxon>
        <taxon>Chytridiomycota</taxon>
        <taxon>Chytridiomycota incertae sedis</taxon>
        <taxon>Chytridiomycetes</taxon>
        <taxon>Spizellomycetales</taxon>
        <taxon>Spizellomycetaceae</taxon>
        <taxon>Spizellomyces</taxon>
    </lineage>
</organism>
<evidence type="ECO:0000313" key="4">
    <source>
        <dbReference type="Proteomes" id="UP000053201"/>
    </source>
</evidence>
<reference evidence="3 4" key="1">
    <citation type="submission" date="2009-08" db="EMBL/GenBank/DDBJ databases">
        <title>The Genome Sequence of Spizellomyces punctatus strain DAOM BR117.</title>
        <authorList>
            <consortium name="The Broad Institute Genome Sequencing Platform"/>
            <person name="Russ C."/>
            <person name="Cuomo C."/>
            <person name="Shea T."/>
            <person name="Young S.K."/>
            <person name="Zeng Q."/>
            <person name="Koehrsen M."/>
            <person name="Haas B."/>
            <person name="Borodovsky M."/>
            <person name="Guigo R."/>
            <person name="Alvarado L."/>
            <person name="Berlin A."/>
            <person name="Bochicchio J."/>
            <person name="Borenstein D."/>
            <person name="Chapman S."/>
            <person name="Chen Z."/>
            <person name="Engels R."/>
            <person name="Freedman E."/>
            <person name="Gellesch M."/>
            <person name="Goldberg J."/>
            <person name="Griggs A."/>
            <person name="Gujja S."/>
            <person name="Heiman D."/>
            <person name="Hepburn T."/>
            <person name="Howarth C."/>
            <person name="Jen D."/>
            <person name="Larson L."/>
            <person name="Lewis B."/>
            <person name="Mehta T."/>
            <person name="Park D."/>
            <person name="Pearson M."/>
            <person name="Roberts A."/>
            <person name="Saif S."/>
            <person name="Shenoy N."/>
            <person name="Sisk P."/>
            <person name="Stolte C."/>
            <person name="Sykes S."/>
            <person name="Thomson T."/>
            <person name="Walk T."/>
            <person name="White J."/>
            <person name="Yandava C."/>
            <person name="Burger G."/>
            <person name="Gray M.W."/>
            <person name="Holland P.W.H."/>
            <person name="King N."/>
            <person name="Lang F.B.F."/>
            <person name="Roger A.J."/>
            <person name="Ruiz-Trillo I."/>
            <person name="Lander E."/>
            <person name="Nusbaum C."/>
        </authorList>
    </citation>
    <scope>NUCLEOTIDE SEQUENCE [LARGE SCALE GENOMIC DNA]</scope>
    <source>
        <strain evidence="3 4">DAOM BR117</strain>
    </source>
</reference>
<keyword evidence="2" id="KW-0732">Signal</keyword>
<gene>
    <name evidence="3" type="ORF">SPPG_05491</name>
</gene>
<protein>
    <submittedName>
        <fullName evidence="3">Uncharacterized protein</fullName>
    </submittedName>
</protein>
<feature type="signal peptide" evidence="2">
    <location>
        <begin position="1"/>
        <end position="25"/>
    </location>
</feature>
<dbReference type="VEuPathDB" id="FungiDB:SPPG_05491"/>
<evidence type="ECO:0000313" key="3">
    <source>
        <dbReference type="EMBL" id="KNC99235.1"/>
    </source>
</evidence>
<dbReference type="AlphaFoldDB" id="A0A0L0HCG5"/>
<dbReference type="InParanoid" id="A0A0L0HCG5"/>
<name>A0A0L0HCG5_SPIPD</name>